<dbReference type="EMBL" id="JABBWG010000001">
    <property type="protein sequence ID" value="KAG1827440.1"/>
    <property type="molecule type" value="Genomic_DNA"/>
</dbReference>
<dbReference type="InterPro" id="IPR041078">
    <property type="entry name" value="Plavaka"/>
</dbReference>
<dbReference type="Proteomes" id="UP000807769">
    <property type="component" value="Unassembled WGS sequence"/>
</dbReference>
<organism evidence="1 2">
    <name type="scientific">Suillus subaureus</name>
    <dbReference type="NCBI Taxonomy" id="48587"/>
    <lineage>
        <taxon>Eukaryota</taxon>
        <taxon>Fungi</taxon>
        <taxon>Dikarya</taxon>
        <taxon>Basidiomycota</taxon>
        <taxon>Agaricomycotina</taxon>
        <taxon>Agaricomycetes</taxon>
        <taxon>Agaricomycetidae</taxon>
        <taxon>Boletales</taxon>
        <taxon>Suillineae</taxon>
        <taxon>Suillaceae</taxon>
        <taxon>Suillus</taxon>
    </lineage>
</organism>
<proteinExistence type="predicted"/>
<dbReference type="OrthoDB" id="3199698at2759"/>
<sequence length="653" mass="73436">MPAGQIDHLLNLWATTLLKSSGSPPFADHKDLYATIDSIALGNDIIAGDLETIGSTFVPIILRSDKTMVSVAMGNNEYYPLYSIGNVHNNVHCAHQDALVVIGFLAMPKTTKKHTDDPKFHKFHCQLFHSSLSRILASLRPGMSKPEIVKFGDGHFWHIIHGLRPYITDYEEQVLLACIVHFWCPRCSSHCHNLNATSVLQCHEYHEALFEVGTYGELWTEFGIVADLIPFTNDFPHTDIHETMTPDILHQVIKGTFKDHLVDWVEKYLVLTQGRTEVDCILDDIDHRIAAIASFSGLCHFLQGCGFKQWMGDDSKALMKVYILAIEGHILTDVVCTFHALLEFCYLVHRNTITECTLDEIQDAVSCFHQYHEGFKTSGVIPTFSLPQQHSLMHYAHVIRLFGTPNGLCSSITGSKHIKAVKEPWRWSSKYKALGQMLVTNQHLSKLAAVCVDFESHGILKGTCLSAELEALMSFVAIFMDYKFNAASCTETKHGCNVLALADELHLPSLPALIRRFLYEQTCPDNTLNMYDIPLAACPRYEGKISVFNSMCSRFYIPSDLSGISGMVWAFFSFNYAGTVYPCTIVHWFDVIGGLPDLEMGMWVVCPAYYANCAPTHTIIHADTIYYAAHLIPIYGNQFLPLDIMLHMSYDAF</sequence>
<evidence type="ECO:0000313" key="1">
    <source>
        <dbReference type="EMBL" id="KAG1827440.1"/>
    </source>
</evidence>
<evidence type="ECO:0008006" key="3">
    <source>
        <dbReference type="Google" id="ProtNLM"/>
    </source>
</evidence>
<accession>A0A9P7EQJ9</accession>
<name>A0A9P7EQJ9_9AGAM</name>
<dbReference type="RefSeq" id="XP_041200287.1">
    <property type="nucleotide sequence ID" value="XM_041337834.1"/>
</dbReference>
<dbReference type="GeneID" id="64631850"/>
<gene>
    <name evidence="1" type="ORF">BJ212DRAFT_1443481</name>
</gene>
<protein>
    <recommendedName>
        <fullName evidence="3">CxC2-like cysteine cluster KDZ transposase-associated domain-containing protein</fullName>
    </recommendedName>
</protein>
<keyword evidence="2" id="KW-1185">Reference proteome</keyword>
<dbReference type="Pfam" id="PF18759">
    <property type="entry name" value="Plavaka"/>
    <property type="match status" value="1"/>
</dbReference>
<evidence type="ECO:0000313" key="2">
    <source>
        <dbReference type="Proteomes" id="UP000807769"/>
    </source>
</evidence>
<comment type="caution">
    <text evidence="1">The sequence shown here is derived from an EMBL/GenBank/DDBJ whole genome shotgun (WGS) entry which is preliminary data.</text>
</comment>
<reference evidence="1" key="1">
    <citation type="journal article" date="2020" name="New Phytol.">
        <title>Comparative genomics reveals dynamic genome evolution in host specialist ectomycorrhizal fungi.</title>
        <authorList>
            <person name="Lofgren L.A."/>
            <person name="Nguyen N.H."/>
            <person name="Vilgalys R."/>
            <person name="Ruytinx J."/>
            <person name="Liao H.L."/>
            <person name="Branco S."/>
            <person name="Kuo A."/>
            <person name="LaButti K."/>
            <person name="Lipzen A."/>
            <person name="Andreopoulos W."/>
            <person name="Pangilinan J."/>
            <person name="Riley R."/>
            <person name="Hundley H."/>
            <person name="Na H."/>
            <person name="Barry K."/>
            <person name="Grigoriev I.V."/>
            <person name="Stajich J.E."/>
            <person name="Kennedy P.G."/>
        </authorList>
    </citation>
    <scope>NUCLEOTIDE SEQUENCE</scope>
    <source>
        <strain evidence="1">MN1</strain>
    </source>
</reference>
<dbReference type="AlphaFoldDB" id="A0A9P7EQJ9"/>